<keyword evidence="2" id="KW-1185">Reference proteome</keyword>
<comment type="caution">
    <text evidence="1">The sequence shown here is derived from an EMBL/GenBank/DDBJ whole genome shotgun (WGS) entry which is preliminary data.</text>
</comment>
<dbReference type="Proteomes" id="UP001381693">
    <property type="component" value="Unassembled WGS sequence"/>
</dbReference>
<protein>
    <submittedName>
        <fullName evidence="1">Uncharacterized protein</fullName>
    </submittedName>
</protein>
<proteinExistence type="predicted"/>
<evidence type="ECO:0000313" key="1">
    <source>
        <dbReference type="EMBL" id="KAK7065292.1"/>
    </source>
</evidence>
<sequence>MAEAETTIFHQINPPCPGSQGLAIKLSPPKEQSLIACTYCLLYSTVAQAVFEKWNADHMDIFYSPISDHEL</sequence>
<reference evidence="1 2" key="1">
    <citation type="submission" date="2023-11" db="EMBL/GenBank/DDBJ databases">
        <title>Halocaridina rubra genome assembly.</title>
        <authorList>
            <person name="Smith C."/>
        </authorList>
    </citation>
    <scope>NUCLEOTIDE SEQUENCE [LARGE SCALE GENOMIC DNA]</scope>
    <source>
        <strain evidence="1">EP-1</strain>
        <tissue evidence="1">Whole</tissue>
    </source>
</reference>
<organism evidence="1 2">
    <name type="scientific">Halocaridina rubra</name>
    <name type="common">Hawaiian red shrimp</name>
    <dbReference type="NCBI Taxonomy" id="373956"/>
    <lineage>
        <taxon>Eukaryota</taxon>
        <taxon>Metazoa</taxon>
        <taxon>Ecdysozoa</taxon>
        <taxon>Arthropoda</taxon>
        <taxon>Crustacea</taxon>
        <taxon>Multicrustacea</taxon>
        <taxon>Malacostraca</taxon>
        <taxon>Eumalacostraca</taxon>
        <taxon>Eucarida</taxon>
        <taxon>Decapoda</taxon>
        <taxon>Pleocyemata</taxon>
        <taxon>Caridea</taxon>
        <taxon>Atyoidea</taxon>
        <taxon>Atyidae</taxon>
        <taxon>Halocaridina</taxon>
    </lineage>
</organism>
<evidence type="ECO:0000313" key="2">
    <source>
        <dbReference type="Proteomes" id="UP001381693"/>
    </source>
</evidence>
<accession>A0AAN8WFC8</accession>
<name>A0AAN8WFC8_HALRR</name>
<dbReference type="EMBL" id="JAXCGZ010020825">
    <property type="protein sequence ID" value="KAK7065292.1"/>
    <property type="molecule type" value="Genomic_DNA"/>
</dbReference>
<gene>
    <name evidence="1" type="ORF">SK128_022942</name>
</gene>
<dbReference type="AlphaFoldDB" id="A0AAN8WFC8"/>